<organism evidence="1 2">
    <name type="scientific">Sphaerobolus stellatus (strain SS14)</name>
    <dbReference type="NCBI Taxonomy" id="990650"/>
    <lineage>
        <taxon>Eukaryota</taxon>
        <taxon>Fungi</taxon>
        <taxon>Dikarya</taxon>
        <taxon>Basidiomycota</taxon>
        <taxon>Agaricomycotina</taxon>
        <taxon>Agaricomycetes</taxon>
        <taxon>Phallomycetidae</taxon>
        <taxon>Geastrales</taxon>
        <taxon>Sphaerobolaceae</taxon>
        <taxon>Sphaerobolus</taxon>
    </lineage>
</organism>
<protein>
    <submittedName>
        <fullName evidence="1">Uncharacterized protein</fullName>
    </submittedName>
</protein>
<evidence type="ECO:0000313" key="2">
    <source>
        <dbReference type="Proteomes" id="UP000054279"/>
    </source>
</evidence>
<dbReference type="OrthoDB" id="3236720at2759"/>
<dbReference type="EMBL" id="KN837427">
    <property type="protein sequence ID" value="KIJ25208.1"/>
    <property type="molecule type" value="Genomic_DNA"/>
</dbReference>
<keyword evidence="2" id="KW-1185">Reference proteome</keyword>
<proteinExistence type="predicted"/>
<dbReference type="AlphaFoldDB" id="A0A0C9T868"/>
<dbReference type="HOGENOM" id="CLU_094663_0_0_1"/>
<evidence type="ECO:0000313" key="1">
    <source>
        <dbReference type="EMBL" id="KIJ25208.1"/>
    </source>
</evidence>
<gene>
    <name evidence="1" type="ORF">M422DRAFT_193739</name>
</gene>
<dbReference type="Proteomes" id="UP000054279">
    <property type="component" value="Unassembled WGS sequence"/>
</dbReference>
<reference evidence="1 2" key="1">
    <citation type="submission" date="2014-06" db="EMBL/GenBank/DDBJ databases">
        <title>Evolutionary Origins and Diversification of the Mycorrhizal Mutualists.</title>
        <authorList>
            <consortium name="DOE Joint Genome Institute"/>
            <consortium name="Mycorrhizal Genomics Consortium"/>
            <person name="Kohler A."/>
            <person name="Kuo A."/>
            <person name="Nagy L.G."/>
            <person name="Floudas D."/>
            <person name="Copeland A."/>
            <person name="Barry K.W."/>
            <person name="Cichocki N."/>
            <person name="Veneault-Fourrey C."/>
            <person name="LaButti K."/>
            <person name="Lindquist E.A."/>
            <person name="Lipzen A."/>
            <person name="Lundell T."/>
            <person name="Morin E."/>
            <person name="Murat C."/>
            <person name="Riley R."/>
            <person name="Ohm R."/>
            <person name="Sun H."/>
            <person name="Tunlid A."/>
            <person name="Henrissat B."/>
            <person name="Grigoriev I.V."/>
            <person name="Hibbett D.S."/>
            <person name="Martin F."/>
        </authorList>
    </citation>
    <scope>NUCLEOTIDE SEQUENCE [LARGE SCALE GENOMIC DNA]</scope>
    <source>
        <strain evidence="1 2">SS14</strain>
    </source>
</reference>
<accession>A0A0C9T868</accession>
<sequence length="180" mass="19111">MPSKRYSSSSSPISFNNYGGFSQLSNFDSFFGSDNFSGFSNQITEADSETVVCEDQSIEIVQQQLSVLREFAKSIITQTICQVEVQTVVYGQFISGLSDFGSDLRRSSGRSVGFDKSIASHISDLTDSSGNLVFNNLGFQGNSIGSNYIVPTGNNWDDSSSPLSVGSAFGLAIAAGGSSV</sequence>
<name>A0A0C9T868_SPHS4</name>